<name>A0ABW5E9Y4_9GAMM</name>
<evidence type="ECO:0000313" key="14">
    <source>
        <dbReference type="Proteomes" id="UP001597425"/>
    </source>
</evidence>
<dbReference type="RefSeq" id="WP_265722496.1">
    <property type="nucleotide sequence ID" value="NZ_JAPIVK010000024.1"/>
</dbReference>
<evidence type="ECO:0000256" key="6">
    <source>
        <dbReference type="ARBA" id="ARBA00022475"/>
    </source>
</evidence>
<evidence type="ECO:0000256" key="3">
    <source>
        <dbReference type="ARBA" id="ARBA00008741"/>
    </source>
</evidence>
<dbReference type="NCBIfam" id="TIGR03141">
    <property type="entry name" value="cytochro_ccmD"/>
    <property type="match status" value="1"/>
</dbReference>
<sequence>MEFQFAGLADFLAMNGHGPYVWIAYGVTLLALAGLVIQPVLRRRRLQAALKRQQRIQQRRRSAEKRKRVAEPA</sequence>
<accession>A0ABW5E9Y4</accession>
<protein>
    <recommendedName>
        <fullName evidence="4 12">Heme exporter protein D</fullName>
    </recommendedName>
</protein>
<comment type="subcellular location">
    <subcellularLocation>
        <location evidence="2 12">Cell inner membrane</location>
        <topology evidence="2 12">Single-pass membrane protein</topology>
    </subcellularLocation>
</comment>
<feature type="transmembrane region" description="Helical" evidence="12">
    <location>
        <begin position="20"/>
        <end position="41"/>
    </location>
</feature>
<keyword evidence="10 12" id="KW-1133">Transmembrane helix</keyword>
<evidence type="ECO:0000256" key="4">
    <source>
        <dbReference type="ARBA" id="ARBA00016461"/>
    </source>
</evidence>
<evidence type="ECO:0000313" key="13">
    <source>
        <dbReference type="EMBL" id="MFD2310396.1"/>
    </source>
</evidence>
<evidence type="ECO:0000256" key="5">
    <source>
        <dbReference type="ARBA" id="ARBA00022448"/>
    </source>
</evidence>
<evidence type="ECO:0000256" key="1">
    <source>
        <dbReference type="ARBA" id="ARBA00002442"/>
    </source>
</evidence>
<comment type="function">
    <text evidence="1 12">Required for the export of heme to the periplasm for the biogenesis of c-type cytochromes.</text>
</comment>
<evidence type="ECO:0000256" key="7">
    <source>
        <dbReference type="ARBA" id="ARBA00022519"/>
    </source>
</evidence>
<keyword evidence="14" id="KW-1185">Reference proteome</keyword>
<keyword evidence="5 12" id="KW-0813">Transport</keyword>
<dbReference type="Proteomes" id="UP001597425">
    <property type="component" value="Unassembled WGS sequence"/>
</dbReference>
<comment type="caution">
    <text evidence="13">The sequence shown here is derived from an EMBL/GenBank/DDBJ whole genome shotgun (WGS) entry which is preliminary data.</text>
</comment>
<dbReference type="InterPro" id="IPR052075">
    <property type="entry name" value="Heme_exporter_D"/>
</dbReference>
<evidence type="ECO:0000256" key="10">
    <source>
        <dbReference type="ARBA" id="ARBA00022989"/>
    </source>
</evidence>
<dbReference type="PANTHER" id="PTHR37531">
    <property type="entry name" value="HEME EXPORTER PROTEIN D"/>
    <property type="match status" value="1"/>
</dbReference>
<organism evidence="13 14">
    <name type="scientific">Microbulbifer halophilus</name>
    <dbReference type="NCBI Taxonomy" id="453963"/>
    <lineage>
        <taxon>Bacteria</taxon>
        <taxon>Pseudomonadati</taxon>
        <taxon>Pseudomonadota</taxon>
        <taxon>Gammaproteobacteria</taxon>
        <taxon>Cellvibrionales</taxon>
        <taxon>Microbulbiferaceae</taxon>
        <taxon>Microbulbifer</taxon>
    </lineage>
</organism>
<keyword evidence="7 12" id="KW-0997">Cell inner membrane</keyword>
<evidence type="ECO:0000256" key="8">
    <source>
        <dbReference type="ARBA" id="ARBA00022692"/>
    </source>
</evidence>
<evidence type="ECO:0000256" key="9">
    <source>
        <dbReference type="ARBA" id="ARBA00022748"/>
    </source>
</evidence>
<evidence type="ECO:0000256" key="2">
    <source>
        <dbReference type="ARBA" id="ARBA00004377"/>
    </source>
</evidence>
<keyword evidence="9 12" id="KW-0201">Cytochrome c-type biogenesis</keyword>
<keyword evidence="8 12" id="KW-0812">Transmembrane</keyword>
<dbReference type="EMBL" id="JBHUJD010000008">
    <property type="protein sequence ID" value="MFD2310396.1"/>
    <property type="molecule type" value="Genomic_DNA"/>
</dbReference>
<dbReference type="PANTHER" id="PTHR37531:SF1">
    <property type="entry name" value="HEME EXPORTER PROTEIN D"/>
    <property type="match status" value="1"/>
</dbReference>
<keyword evidence="6 12" id="KW-1003">Cell membrane</keyword>
<dbReference type="InterPro" id="IPR007078">
    <property type="entry name" value="Haem_export_protD_CcmD"/>
</dbReference>
<keyword evidence="11 12" id="KW-0472">Membrane</keyword>
<dbReference type="Pfam" id="PF04995">
    <property type="entry name" value="CcmD"/>
    <property type="match status" value="1"/>
</dbReference>
<evidence type="ECO:0000256" key="12">
    <source>
        <dbReference type="RuleBase" id="RU363101"/>
    </source>
</evidence>
<reference evidence="14" key="1">
    <citation type="journal article" date="2019" name="Int. J. Syst. Evol. Microbiol.">
        <title>The Global Catalogue of Microorganisms (GCM) 10K type strain sequencing project: providing services to taxonomists for standard genome sequencing and annotation.</title>
        <authorList>
            <consortium name="The Broad Institute Genomics Platform"/>
            <consortium name="The Broad Institute Genome Sequencing Center for Infectious Disease"/>
            <person name="Wu L."/>
            <person name="Ma J."/>
        </authorList>
    </citation>
    <scope>NUCLEOTIDE SEQUENCE [LARGE SCALE GENOMIC DNA]</scope>
    <source>
        <strain evidence="14">KCTC 12848</strain>
    </source>
</reference>
<comment type="similarity">
    <text evidence="3 12">Belongs to the CcmD/CycX/HelD family.</text>
</comment>
<gene>
    <name evidence="13" type="primary">ccmD</name>
    <name evidence="13" type="ORF">ACFSKX_08195</name>
</gene>
<evidence type="ECO:0000256" key="11">
    <source>
        <dbReference type="ARBA" id="ARBA00023136"/>
    </source>
</evidence>
<proteinExistence type="inferred from homology"/>